<feature type="region of interest" description="Disordered" evidence="1">
    <location>
        <begin position="1"/>
        <end position="34"/>
    </location>
</feature>
<dbReference type="EMBL" id="JBANMG010000007">
    <property type="protein sequence ID" value="KAK6951068.1"/>
    <property type="molecule type" value="Genomic_DNA"/>
</dbReference>
<sequence length="526" mass="58950">MSTTSPSIQTFYSREEQSGFERGRSDASNSRIIGDGFTSSEVEAVTDPLSRSWKPPRSYERCPISLLQTGPFNYEISGRVVNFSSNPQDQGYHSLVVSDGSGAIAVKLYYGKASDYQLLLGQRVTLWATFIANSAHGSSGNIPFCASSTKIYPGRNIATHITLYKDPPDSDGHRILRCPLDCNLRDYSYLPALMTLKAYLSTGYDMAEGKILVCVRSVGPRRTVHSKKRQCDLDMVDVSIFDDTATCILKLWQDKVHSAKAWIPNQTILLISKPTCREDDSQSGLGLGYNSIVEVDPEFPDANWLRNKVKSMKIKQSIYIPFPADIWDVDLAIHGPNRTLFTIADIEDQVRNPESELDFTGKLSVIIVEMGLMEQWRKRTFCCFECCGMPVYANKPVAICKNCDMRRNLSPNPRIIGSMIDESGMIMAGKLVWHDDAWTQLFFGSKSSETPIENASEADLVEQSWENLTVFDTAVLRDLEEQLLYTRITLTFVDLYSKIRARCLERAELAGGDDLANKVLTEHKGV</sequence>
<dbReference type="GO" id="GO:0000712">
    <property type="term" value="P:resolution of meiotic recombination intermediates"/>
    <property type="evidence" value="ECO:0007669"/>
    <property type="project" value="TreeGrafter"/>
</dbReference>
<protein>
    <submittedName>
        <fullName evidence="2">Uncharacterized protein</fullName>
    </submittedName>
</protein>
<dbReference type="SUPFAM" id="SSF50249">
    <property type="entry name" value="Nucleic acid-binding proteins"/>
    <property type="match status" value="1"/>
</dbReference>
<dbReference type="GO" id="GO:0003697">
    <property type="term" value="F:single-stranded DNA binding"/>
    <property type="evidence" value="ECO:0007669"/>
    <property type="project" value="TreeGrafter"/>
</dbReference>
<name>A0AAX6MEF3_9PEZI</name>
<dbReference type="InterPro" id="IPR012340">
    <property type="entry name" value="NA-bd_OB-fold"/>
</dbReference>
<dbReference type="Proteomes" id="UP001369815">
    <property type="component" value="Unassembled WGS sequence"/>
</dbReference>
<gene>
    <name evidence="2" type="ORF">Daesc_007597</name>
</gene>
<evidence type="ECO:0000256" key="1">
    <source>
        <dbReference type="SAM" id="MobiDB-lite"/>
    </source>
</evidence>
<feature type="compositionally biased region" description="Basic and acidic residues" evidence="1">
    <location>
        <begin position="13"/>
        <end position="25"/>
    </location>
</feature>
<dbReference type="GO" id="GO:0008310">
    <property type="term" value="F:single-stranded DNA 3'-5' DNA exonuclease activity"/>
    <property type="evidence" value="ECO:0007669"/>
    <property type="project" value="TreeGrafter"/>
</dbReference>
<comment type="caution">
    <text evidence="2">The sequence shown here is derived from an EMBL/GenBank/DDBJ whole genome shotgun (WGS) entry which is preliminary data.</text>
</comment>
<dbReference type="InterPro" id="IPR052469">
    <property type="entry name" value="MEIOB"/>
</dbReference>
<feature type="compositionally biased region" description="Polar residues" evidence="1">
    <location>
        <begin position="1"/>
        <end position="12"/>
    </location>
</feature>
<keyword evidence="3" id="KW-1185">Reference proteome</keyword>
<reference evidence="2 3" key="1">
    <citation type="journal article" date="2024" name="Front Chem Biol">
        <title>Unveiling the potential of Daldinia eschscholtzii MFLUCC 19-0629 through bioactivity and bioinformatics studies for enhanced sustainable agriculture production.</title>
        <authorList>
            <person name="Brooks S."/>
            <person name="Weaver J.A."/>
            <person name="Klomchit A."/>
            <person name="Alharthi S.A."/>
            <person name="Onlamun T."/>
            <person name="Nurani R."/>
            <person name="Vong T.K."/>
            <person name="Alberti F."/>
            <person name="Greco C."/>
        </authorList>
    </citation>
    <scope>NUCLEOTIDE SEQUENCE [LARGE SCALE GENOMIC DNA]</scope>
    <source>
        <strain evidence="2">MFLUCC 19-0629</strain>
    </source>
</reference>
<proteinExistence type="predicted"/>
<dbReference type="PANTHER" id="PTHR21166">
    <property type="entry name" value="CELL DIVISION CONTROL PROTEIN 24 OB DOMAIN-CONTAINING PROTEIN-RELATED"/>
    <property type="match status" value="1"/>
</dbReference>
<dbReference type="AlphaFoldDB" id="A0AAX6MEF3"/>
<dbReference type="Gene3D" id="2.40.50.140">
    <property type="entry name" value="Nucleic acid-binding proteins"/>
    <property type="match status" value="1"/>
</dbReference>
<evidence type="ECO:0000313" key="2">
    <source>
        <dbReference type="EMBL" id="KAK6951068.1"/>
    </source>
</evidence>
<accession>A0AAX6MEF3</accession>
<dbReference type="PANTHER" id="PTHR21166:SF2">
    <property type="entry name" value="CELL DIVISION CONTROL PROTEIN 24 OB DOMAIN-CONTAINING PROTEIN-RELATED"/>
    <property type="match status" value="1"/>
</dbReference>
<organism evidence="2 3">
    <name type="scientific">Daldinia eschscholtzii</name>
    <dbReference type="NCBI Taxonomy" id="292717"/>
    <lineage>
        <taxon>Eukaryota</taxon>
        <taxon>Fungi</taxon>
        <taxon>Dikarya</taxon>
        <taxon>Ascomycota</taxon>
        <taxon>Pezizomycotina</taxon>
        <taxon>Sordariomycetes</taxon>
        <taxon>Xylariomycetidae</taxon>
        <taxon>Xylariales</taxon>
        <taxon>Hypoxylaceae</taxon>
        <taxon>Daldinia</taxon>
    </lineage>
</organism>
<evidence type="ECO:0000313" key="3">
    <source>
        <dbReference type="Proteomes" id="UP001369815"/>
    </source>
</evidence>